<feature type="transmembrane region" description="Helical" evidence="2">
    <location>
        <begin position="13"/>
        <end position="33"/>
    </location>
</feature>
<evidence type="ECO:0000256" key="2">
    <source>
        <dbReference type="SAM" id="Phobius"/>
    </source>
</evidence>
<evidence type="ECO:0000313" key="4">
    <source>
        <dbReference type="Proteomes" id="UP000548304"/>
    </source>
</evidence>
<comment type="caution">
    <text evidence="3">The sequence shown here is derived from an EMBL/GenBank/DDBJ whole genome shotgun (WGS) entry which is preliminary data.</text>
</comment>
<keyword evidence="2" id="KW-1133">Transmembrane helix</keyword>
<dbReference type="RefSeq" id="WP_179536042.1">
    <property type="nucleotide sequence ID" value="NZ_JACBYW010000005.1"/>
</dbReference>
<proteinExistence type="predicted"/>
<gene>
    <name evidence="3" type="ORF">FHR84_002978</name>
</gene>
<dbReference type="EMBL" id="JACBYW010000005">
    <property type="protein sequence ID" value="NYH79640.1"/>
    <property type="molecule type" value="Genomic_DNA"/>
</dbReference>
<protein>
    <submittedName>
        <fullName evidence="3">Uncharacterized protein</fullName>
    </submittedName>
</protein>
<sequence length="157" mass="17127">MPLAQSTFPAIDMLVLTFLVGFGLAAAVFVPLLRREHRRGGKRAARSGRSGRTRPGASPAAERVSTKRRSPESTSSPERPGWESPTARQEGGEGGEDTLPDTESPQATPTWEDAERSFGTTTSRWEKRVDLCTSDCAVRFGRARARLLSVTRELGIE</sequence>
<organism evidence="3 4">
    <name type="scientific">Actinopolyspora biskrensis</name>
    <dbReference type="NCBI Taxonomy" id="1470178"/>
    <lineage>
        <taxon>Bacteria</taxon>
        <taxon>Bacillati</taxon>
        <taxon>Actinomycetota</taxon>
        <taxon>Actinomycetes</taxon>
        <taxon>Actinopolysporales</taxon>
        <taxon>Actinopolysporaceae</taxon>
        <taxon>Actinopolyspora</taxon>
    </lineage>
</organism>
<feature type="compositionally biased region" description="Basic residues" evidence="1">
    <location>
        <begin position="37"/>
        <end position="52"/>
    </location>
</feature>
<dbReference type="Proteomes" id="UP000548304">
    <property type="component" value="Unassembled WGS sequence"/>
</dbReference>
<keyword evidence="4" id="KW-1185">Reference proteome</keyword>
<feature type="region of interest" description="Disordered" evidence="1">
    <location>
        <begin position="37"/>
        <end position="122"/>
    </location>
</feature>
<reference evidence="3 4" key="1">
    <citation type="submission" date="2020-07" db="EMBL/GenBank/DDBJ databases">
        <title>Genomic Encyclopedia of Type Strains, Phase III (KMG-III): the genomes of soil and plant-associated and newly described type strains.</title>
        <authorList>
            <person name="Whitman W."/>
        </authorList>
    </citation>
    <scope>NUCLEOTIDE SEQUENCE [LARGE SCALE GENOMIC DNA]</scope>
    <source>
        <strain evidence="3 4">CECT 8576</strain>
    </source>
</reference>
<accession>A0A852Z0A2</accession>
<name>A0A852Z0A2_9ACTN</name>
<evidence type="ECO:0000256" key="1">
    <source>
        <dbReference type="SAM" id="MobiDB-lite"/>
    </source>
</evidence>
<dbReference type="AlphaFoldDB" id="A0A852Z0A2"/>
<keyword evidence="2" id="KW-0472">Membrane</keyword>
<evidence type="ECO:0000313" key="3">
    <source>
        <dbReference type="EMBL" id="NYH79640.1"/>
    </source>
</evidence>
<keyword evidence="2" id="KW-0812">Transmembrane</keyword>